<evidence type="ECO:0000313" key="2">
    <source>
        <dbReference type="EMBL" id="UOE40775.1"/>
    </source>
</evidence>
<name>A0ABY4BNM2_9FLAO</name>
<dbReference type="RefSeq" id="WP_243548744.1">
    <property type="nucleotide sequence ID" value="NZ_CP094532.1"/>
</dbReference>
<sequence length="476" mass="56821">MENKTVLIQKTLLKDLEGFILELNEYNKPHIKLDIAVYFLSLFISLPSHYRNTEKENYLVSLNSEKLKGIFSKYTKYLDFFIDSKIIEKAFNYSTDKGTSNQYRLTEKYLFDDIIEYIITDKSLLKKFEKEKNKKLNDNANSISDKKEFHLKKRPHLVRYFDDNLTIDIMLAFEIIKPYKELNYAKYQSGMQLISEYNKKDWKYSINPNSDNRLHTNLTRTNKELRKCLYYKEDRLSAVDIRASQPFFFAVFLKAFLKKDYKLVKQIGASKLISKKKFEELCNLDVDRDEIIGFVEIILTEDFYTNFSNHLEIQNDEEGKTYKMKINYIEPRSKLKKRRKIDFEQPRIKESFETKRDYAKSVMMEVFFSSPRTTTKEAKQFRTIYPSISKIMKFIKDECVNFDKLLSHIESYCLLDYVALRINKNHKNMPIWSIHDSLVTTKQNIHLLKEEVEQLLSEVTTIKKDILKDIIVIDNW</sequence>
<keyword evidence="3" id="KW-1185">Reference proteome</keyword>
<dbReference type="EMBL" id="CP094532">
    <property type="protein sequence ID" value="UOE40775.1"/>
    <property type="molecule type" value="Genomic_DNA"/>
</dbReference>
<evidence type="ECO:0000313" key="3">
    <source>
        <dbReference type="Proteomes" id="UP000831460"/>
    </source>
</evidence>
<accession>A0ABY4BNM2</accession>
<proteinExistence type="predicted"/>
<protein>
    <submittedName>
        <fullName evidence="2">Uncharacterized protein</fullName>
    </submittedName>
</protein>
<organism evidence="2 3">
    <name type="scientific">Chryseobacterium suipulveris</name>
    <dbReference type="NCBI Taxonomy" id="2929800"/>
    <lineage>
        <taxon>Bacteria</taxon>
        <taxon>Pseudomonadati</taxon>
        <taxon>Bacteroidota</taxon>
        <taxon>Flavobacteriia</taxon>
        <taxon>Flavobacteriales</taxon>
        <taxon>Weeksellaceae</taxon>
        <taxon>Chryseobacterium group</taxon>
        <taxon>Chryseobacterium</taxon>
    </lineage>
</organism>
<dbReference type="Proteomes" id="UP000831460">
    <property type="component" value="Chromosome"/>
</dbReference>
<gene>
    <name evidence="2" type="ORF">MTP09_12830</name>
</gene>
<reference evidence="2 3" key="1">
    <citation type="submission" date="2022-03" db="EMBL/GenBank/DDBJ databases">
        <title>Chryseobacterium sp. isolated from particulate matters in swine house.</title>
        <authorList>
            <person name="Won M."/>
            <person name="Kim S.-J."/>
            <person name="Kwon S.-W."/>
        </authorList>
    </citation>
    <scope>NUCLEOTIDE SEQUENCE [LARGE SCALE GENOMIC DNA]</scope>
    <source>
        <strain evidence="2 3">SC2-2</strain>
    </source>
</reference>
<evidence type="ECO:0000256" key="1">
    <source>
        <dbReference type="SAM" id="Coils"/>
    </source>
</evidence>
<feature type="coiled-coil region" evidence="1">
    <location>
        <begin position="438"/>
        <end position="465"/>
    </location>
</feature>
<keyword evidence="1" id="KW-0175">Coiled coil</keyword>